<protein>
    <submittedName>
        <fullName evidence="2">Uncharacterized protein</fullName>
    </submittedName>
</protein>
<proteinExistence type="predicted"/>
<dbReference type="OrthoDB" id="10589569at2759"/>
<keyword evidence="3" id="KW-1185">Reference proteome</keyword>
<feature type="compositionally biased region" description="Polar residues" evidence="1">
    <location>
        <begin position="131"/>
        <end position="144"/>
    </location>
</feature>
<evidence type="ECO:0000256" key="1">
    <source>
        <dbReference type="SAM" id="MobiDB-lite"/>
    </source>
</evidence>
<sequence>MTFSFPLPRRDRTKKLRTKIRNFHEEAVRRSFNKLNPFRDRIKMVFSSSNLHKQQLAQFEQFQQLEYHNPHLIAYHPHYNYQANADGSYGGGGYQVYEKGDDTGSESESSSEDDEEEDGRETRKRIDRRCSMNSEHTGSSSRPGSQELPPPYPIQTSELSEPNRLVAPITEISEKRRSLYESIYNSSCESFFSVASSFQSFHDSDDEDDNYFSCDEDEGMEKVKPYFAVPDPMDVEVDMETTADTDVDMDAEAEVKKPWKPLGHMKSRSSGHFKPAGRFSFRFESLDDPVDMETEQN</sequence>
<feature type="compositionally biased region" description="Acidic residues" evidence="1">
    <location>
        <begin position="103"/>
        <end position="119"/>
    </location>
</feature>
<dbReference type="AlphaFoldDB" id="U4LRY7"/>
<gene>
    <name evidence="2" type="ORF">PCON_04227</name>
</gene>
<dbReference type="Proteomes" id="UP000018144">
    <property type="component" value="Unassembled WGS sequence"/>
</dbReference>
<accession>U4LRY7</accession>
<dbReference type="EMBL" id="HF936612">
    <property type="protein sequence ID" value="CCX34720.1"/>
    <property type="molecule type" value="Genomic_DNA"/>
</dbReference>
<organism evidence="2 3">
    <name type="scientific">Pyronema omphalodes (strain CBS 100304)</name>
    <name type="common">Pyronema confluens</name>
    <dbReference type="NCBI Taxonomy" id="1076935"/>
    <lineage>
        <taxon>Eukaryota</taxon>
        <taxon>Fungi</taxon>
        <taxon>Dikarya</taxon>
        <taxon>Ascomycota</taxon>
        <taxon>Pezizomycotina</taxon>
        <taxon>Pezizomycetes</taxon>
        <taxon>Pezizales</taxon>
        <taxon>Pyronemataceae</taxon>
        <taxon>Pyronema</taxon>
    </lineage>
</organism>
<name>U4LRY7_PYROM</name>
<feature type="region of interest" description="Disordered" evidence="1">
    <location>
        <begin position="92"/>
        <end position="163"/>
    </location>
</feature>
<evidence type="ECO:0000313" key="2">
    <source>
        <dbReference type="EMBL" id="CCX34720.1"/>
    </source>
</evidence>
<evidence type="ECO:0000313" key="3">
    <source>
        <dbReference type="Proteomes" id="UP000018144"/>
    </source>
</evidence>
<reference evidence="2 3" key="1">
    <citation type="journal article" date="2013" name="PLoS Genet.">
        <title>The genome and development-dependent transcriptomes of Pyronema confluens: a window into fungal evolution.</title>
        <authorList>
            <person name="Traeger S."/>
            <person name="Altegoer F."/>
            <person name="Freitag M."/>
            <person name="Gabaldon T."/>
            <person name="Kempken F."/>
            <person name="Kumar A."/>
            <person name="Marcet-Houben M."/>
            <person name="Poggeler S."/>
            <person name="Stajich J.E."/>
            <person name="Nowrousian M."/>
        </authorList>
    </citation>
    <scope>NUCLEOTIDE SEQUENCE [LARGE SCALE GENOMIC DNA]</scope>
    <source>
        <strain evidence="3">CBS 100304</strain>
        <tissue evidence="2">Vegetative mycelium</tissue>
    </source>
</reference>